<comment type="caution">
    <text evidence="2">The sequence shown here is derived from an EMBL/GenBank/DDBJ whole genome shotgun (WGS) entry which is preliminary data.</text>
</comment>
<evidence type="ECO:0008006" key="4">
    <source>
        <dbReference type="Google" id="ProtNLM"/>
    </source>
</evidence>
<organism evidence="2 3">
    <name type="scientific">Stutzerimonas stutzeri</name>
    <name type="common">Pseudomonas stutzeri</name>
    <dbReference type="NCBI Taxonomy" id="316"/>
    <lineage>
        <taxon>Bacteria</taxon>
        <taxon>Pseudomonadati</taxon>
        <taxon>Pseudomonadota</taxon>
        <taxon>Gammaproteobacteria</taxon>
        <taxon>Pseudomonadales</taxon>
        <taxon>Pseudomonadaceae</taxon>
        <taxon>Stutzerimonas</taxon>
    </lineage>
</organism>
<feature type="compositionally biased region" description="Polar residues" evidence="1">
    <location>
        <begin position="237"/>
        <end position="246"/>
    </location>
</feature>
<dbReference type="Proteomes" id="UP001158500">
    <property type="component" value="Unassembled WGS sequence"/>
</dbReference>
<dbReference type="RefSeq" id="WP_279641467.1">
    <property type="nucleotide sequence ID" value="NZ_JAOCAE010000006.1"/>
</dbReference>
<evidence type="ECO:0000256" key="1">
    <source>
        <dbReference type="SAM" id="MobiDB-lite"/>
    </source>
</evidence>
<evidence type="ECO:0000313" key="3">
    <source>
        <dbReference type="Proteomes" id="UP001158500"/>
    </source>
</evidence>
<feature type="compositionally biased region" description="Low complexity" evidence="1">
    <location>
        <begin position="217"/>
        <end position="235"/>
    </location>
</feature>
<feature type="region of interest" description="Disordered" evidence="1">
    <location>
        <begin position="213"/>
        <end position="246"/>
    </location>
</feature>
<proteinExistence type="predicted"/>
<reference evidence="2" key="1">
    <citation type="submission" date="2022-09" db="EMBL/GenBank/DDBJ databases">
        <title>Intensive care unit water sources are persistently colonized with multi-drug resistant bacteria and are the site of extensive horizontal gene transfer of antibiotic resistance genes.</title>
        <authorList>
            <person name="Diorio-Toth L."/>
        </authorList>
    </citation>
    <scope>NUCLEOTIDE SEQUENCE</scope>
    <source>
        <strain evidence="2">GD03947</strain>
    </source>
</reference>
<accession>A0AA42PAL1</accession>
<name>A0AA42PAL1_STUST</name>
<evidence type="ECO:0000313" key="2">
    <source>
        <dbReference type="EMBL" id="MDH1236555.1"/>
    </source>
</evidence>
<protein>
    <recommendedName>
        <fullName evidence="4">Single-stranded DNA-binding protein</fullName>
    </recommendedName>
</protein>
<dbReference type="AlphaFoldDB" id="A0AA42PAL1"/>
<sequence length="246" mass="26629">MSMLAALTTDNNIADEKDSVGGSRVRDSGLYPMKVALAYVSKASSGALALNVTFKDDDGEVRQQFWMTSGTAKGCKNYYEDKQGQKQYLPGFVHANALTLLTVGKEIGQLDTEKKVVNLYSSTEKKEVPTQVDMLMDLIGQEVLLGLLKQTVDKTAKDAAGVYQPTGESREENEVDKIFRARDKMTTAEIRAQAEQANFFAVWEQKWAGKVKDKTTKGANTGTAGAPRQAAAAGGNSRPTTSLFGA</sequence>
<dbReference type="EMBL" id="JAOCAE010000006">
    <property type="protein sequence ID" value="MDH1236555.1"/>
    <property type="molecule type" value="Genomic_DNA"/>
</dbReference>
<gene>
    <name evidence="2" type="ORF">N5C32_10940</name>
</gene>